<evidence type="ECO:0000256" key="2">
    <source>
        <dbReference type="ARBA" id="ARBA00023015"/>
    </source>
</evidence>
<dbReference type="AlphaFoldDB" id="A0A2M7E6S0"/>
<evidence type="ECO:0000259" key="8">
    <source>
        <dbReference type="PROSITE" id="PS00716"/>
    </source>
</evidence>
<dbReference type="Pfam" id="PF00140">
    <property type="entry name" value="Sigma70_r1_2"/>
    <property type="match status" value="1"/>
</dbReference>
<evidence type="ECO:0000256" key="3">
    <source>
        <dbReference type="ARBA" id="ARBA00023082"/>
    </source>
</evidence>
<dbReference type="NCBIfam" id="TIGR02937">
    <property type="entry name" value="sigma70-ECF"/>
    <property type="match status" value="1"/>
</dbReference>
<dbReference type="PANTHER" id="PTHR30603">
    <property type="entry name" value="RNA POLYMERASE SIGMA FACTOR RPO"/>
    <property type="match status" value="1"/>
</dbReference>
<dbReference type="InterPro" id="IPR007630">
    <property type="entry name" value="RNA_pol_sigma70_r4"/>
</dbReference>
<dbReference type="Gene3D" id="1.10.601.10">
    <property type="entry name" value="RNA Polymerase Primary Sigma Factor"/>
    <property type="match status" value="2"/>
</dbReference>
<comment type="function">
    <text evidence="6">Sigma factors are initiation factors that promote the attachment of RNA polymerase to specific initiation sites and are then released.</text>
</comment>
<evidence type="ECO:0000256" key="6">
    <source>
        <dbReference type="RuleBase" id="RU362124"/>
    </source>
</evidence>
<dbReference type="SUPFAM" id="SSF88946">
    <property type="entry name" value="Sigma2 domain of RNA polymerase sigma factors"/>
    <property type="match status" value="1"/>
</dbReference>
<feature type="domain" description="RNA polymerase sigma-70" evidence="7">
    <location>
        <begin position="170"/>
        <end position="183"/>
    </location>
</feature>
<evidence type="ECO:0000256" key="1">
    <source>
        <dbReference type="ARBA" id="ARBA00007788"/>
    </source>
</evidence>
<dbReference type="Pfam" id="PF04539">
    <property type="entry name" value="Sigma70_r3"/>
    <property type="match status" value="1"/>
</dbReference>
<keyword evidence="3 6" id="KW-0731">Sigma factor</keyword>
<evidence type="ECO:0000313" key="10">
    <source>
        <dbReference type="Proteomes" id="UP000228886"/>
    </source>
</evidence>
<dbReference type="InterPro" id="IPR013325">
    <property type="entry name" value="RNA_pol_sigma_r2"/>
</dbReference>
<gene>
    <name evidence="9" type="ORF">COS11_07550</name>
</gene>
<accession>A0A2M7E6S0</accession>
<dbReference type="InterPro" id="IPR000943">
    <property type="entry name" value="RNA_pol_sigma70"/>
</dbReference>
<keyword evidence="4 6" id="KW-0238">DNA-binding</keyword>
<dbReference type="InterPro" id="IPR009042">
    <property type="entry name" value="RNA_pol_sigma70_r1_2"/>
</dbReference>
<dbReference type="InterPro" id="IPR036388">
    <property type="entry name" value="WH-like_DNA-bd_sf"/>
</dbReference>
<dbReference type="InterPro" id="IPR007624">
    <property type="entry name" value="RNA_pol_sigma70_r3"/>
</dbReference>
<dbReference type="CDD" id="cd06171">
    <property type="entry name" value="Sigma70_r4"/>
    <property type="match status" value="1"/>
</dbReference>
<dbReference type="InterPro" id="IPR014284">
    <property type="entry name" value="RNA_pol_sigma-70_dom"/>
</dbReference>
<dbReference type="GO" id="GO:0003677">
    <property type="term" value="F:DNA binding"/>
    <property type="evidence" value="ECO:0007669"/>
    <property type="project" value="UniProtKB-KW"/>
</dbReference>
<dbReference type="GO" id="GO:0006352">
    <property type="term" value="P:DNA-templated transcription initiation"/>
    <property type="evidence" value="ECO:0007669"/>
    <property type="project" value="InterPro"/>
</dbReference>
<dbReference type="Gene3D" id="1.10.220.120">
    <property type="entry name" value="Sigma-70 factor, region 1.1"/>
    <property type="match status" value="1"/>
</dbReference>
<dbReference type="EMBL" id="PETL01000362">
    <property type="protein sequence ID" value="PIV63413.1"/>
    <property type="molecule type" value="Genomic_DNA"/>
</dbReference>
<reference evidence="10" key="1">
    <citation type="submission" date="2017-09" db="EMBL/GenBank/DDBJ databases">
        <title>Depth-based differentiation of microbial function through sediment-hosted aquifers and enrichment of novel symbionts in the deep terrestrial subsurface.</title>
        <authorList>
            <person name="Probst A.J."/>
            <person name="Ladd B."/>
            <person name="Jarett J.K."/>
            <person name="Geller-Mcgrath D.E."/>
            <person name="Sieber C.M.K."/>
            <person name="Emerson J.B."/>
            <person name="Anantharaman K."/>
            <person name="Thomas B.C."/>
            <person name="Malmstrom R."/>
            <person name="Stieglmeier M."/>
            <person name="Klingl A."/>
            <person name="Woyke T."/>
            <person name="Ryan C.M."/>
            <person name="Banfield J.F."/>
        </authorList>
    </citation>
    <scope>NUCLEOTIDE SEQUENCE [LARGE SCALE GENOMIC DNA]</scope>
</reference>
<dbReference type="InterPro" id="IPR013324">
    <property type="entry name" value="RNA_pol_sigma_r3/r4-like"/>
</dbReference>
<dbReference type="PROSITE" id="PS00715">
    <property type="entry name" value="SIGMA70_1"/>
    <property type="match status" value="1"/>
</dbReference>
<comment type="similarity">
    <text evidence="1 6">Belongs to the sigma-70 factor family.</text>
</comment>
<keyword evidence="5 6" id="KW-0804">Transcription</keyword>
<protein>
    <recommendedName>
        <fullName evidence="6">RNA polymerase sigma factor</fullName>
    </recommendedName>
</protein>
<dbReference type="Pfam" id="PF04545">
    <property type="entry name" value="Sigma70_r4"/>
    <property type="match status" value="1"/>
</dbReference>
<evidence type="ECO:0000256" key="4">
    <source>
        <dbReference type="ARBA" id="ARBA00023125"/>
    </source>
</evidence>
<dbReference type="Pfam" id="PF03979">
    <property type="entry name" value="Sigma70_r1_1"/>
    <property type="match status" value="1"/>
</dbReference>
<comment type="caution">
    <text evidence="9">The sequence shown here is derived from an EMBL/GenBank/DDBJ whole genome shotgun (WGS) entry which is preliminary data.</text>
</comment>
<dbReference type="Gene3D" id="1.10.10.10">
    <property type="entry name" value="Winged helix-like DNA-binding domain superfamily/Winged helix DNA-binding domain"/>
    <property type="match status" value="2"/>
</dbReference>
<evidence type="ECO:0000259" key="7">
    <source>
        <dbReference type="PROSITE" id="PS00715"/>
    </source>
</evidence>
<evidence type="ECO:0000256" key="5">
    <source>
        <dbReference type="ARBA" id="ARBA00023163"/>
    </source>
</evidence>
<sequence>MKKKKDNQIKEGSRIKALIKKGKKKKFLSFEEIDKALPPNIIDPEEIDNFYQRLDELNIALEEPVPLKDDYENEEEKRILSEEIKNPLRAYLKEIGGTALLTKTEEVDLARQIENAEKELQKVKRKSCRKTIRKREREVERLMNCLIRANLRLVINIAKRYTNPKLTIRDLIQEGNIGLMKAVEKFKYRQGFKFSTYATWWIRQAITRAIADHSTTIRIPVHMREKINKLNKIRAGLLQSLDREPNVEEIAKKAKAPSAKVKTILRSMYQEPISLEMPIGEEEKTTFGDFVEDKKTVSPINSAARAILAEEIEKIFLGLDEREQKILKLRFGLGDKKYQRTLEEVGKYFNLTRERIRQIEGKALEKLRHSKKIKKLKSLLTEYLSN</sequence>
<dbReference type="Pfam" id="PF04542">
    <property type="entry name" value="Sigma70_r2"/>
    <property type="match status" value="1"/>
</dbReference>
<evidence type="ECO:0000313" key="9">
    <source>
        <dbReference type="EMBL" id="PIV63413.1"/>
    </source>
</evidence>
<dbReference type="Proteomes" id="UP000228886">
    <property type="component" value="Unassembled WGS sequence"/>
</dbReference>
<dbReference type="InterPro" id="IPR050239">
    <property type="entry name" value="Sigma-70_RNA_pol_init_factors"/>
</dbReference>
<dbReference type="PRINTS" id="PR00046">
    <property type="entry name" value="SIGMA70FCT"/>
</dbReference>
<organism evidence="9 10">
    <name type="scientific">bacterium (Candidatus Ratteibacteria) CG01_land_8_20_14_3_00_40_19</name>
    <dbReference type="NCBI Taxonomy" id="2014290"/>
    <lineage>
        <taxon>Bacteria</taxon>
        <taxon>Candidatus Ratteibacteria</taxon>
    </lineage>
</organism>
<feature type="domain" description="RNA polymerase sigma-70" evidence="8">
    <location>
        <begin position="341"/>
        <end position="367"/>
    </location>
</feature>
<keyword evidence="2 6" id="KW-0805">Transcription regulation</keyword>
<proteinExistence type="inferred from homology"/>
<dbReference type="GO" id="GO:0016987">
    <property type="term" value="F:sigma factor activity"/>
    <property type="evidence" value="ECO:0007669"/>
    <property type="project" value="UniProtKB-KW"/>
</dbReference>
<dbReference type="PROSITE" id="PS00716">
    <property type="entry name" value="SIGMA70_2"/>
    <property type="match status" value="1"/>
</dbReference>
<dbReference type="InterPro" id="IPR007127">
    <property type="entry name" value="RNA_pol_sigma_70_r1_1"/>
</dbReference>
<name>A0A2M7E6S0_9BACT</name>
<dbReference type="InterPro" id="IPR007627">
    <property type="entry name" value="RNA_pol_sigma70_r2"/>
</dbReference>
<dbReference type="PANTHER" id="PTHR30603:SF60">
    <property type="entry name" value="RNA POLYMERASE SIGMA FACTOR RPOD"/>
    <property type="match status" value="1"/>
</dbReference>
<dbReference type="InterPro" id="IPR042189">
    <property type="entry name" value="RNA_pol_sigma_70_r1_1_sf"/>
</dbReference>
<dbReference type="SUPFAM" id="SSF88659">
    <property type="entry name" value="Sigma3 and sigma4 domains of RNA polymerase sigma factors"/>
    <property type="match status" value="2"/>
</dbReference>